<organism evidence="2 3">
    <name type="scientific">Desulfobulbus oligotrophicus</name>
    <dbReference type="NCBI Taxonomy" id="1909699"/>
    <lineage>
        <taxon>Bacteria</taxon>
        <taxon>Pseudomonadati</taxon>
        <taxon>Thermodesulfobacteriota</taxon>
        <taxon>Desulfobulbia</taxon>
        <taxon>Desulfobulbales</taxon>
        <taxon>Desulfobulbaceae</taxon>
        <taxon>Desulfobulbus</taxon>
    </lineage>
</organism>
<evidence type="ECO:0000256" key="1">
    <source>
        <dbReference type="SAM" id="MobiDB-lite"/>
    </source>
</evidence>
<gene>
    <name evidence="2" type="ORF">HP555_02405</name>
</gene>
<dbReference type="EMBL" id="CP054140">
    <property type="protein sequence ID" value="QQG64793.1"/>
    <property type="molecule type" value="Genomic_DNA"/>
</dbReference>
<protein>
    <submittedName>
        <fullName evidence="2">Uncharacterized protein</fullName>
    </submittedName>
</protein>
<proteinExistence type="predicted"/>
<reference evidence="2 3" key="1">
    <citation type="submission" date="2020-05" db="EMBL/GenBank/DDBJ databases">
        <title>Complete genome of Desulfobulbus oligotrophicus.</title>
        <authorList>
            <person name="Podar M."/>
        </authorList>
    </citation>
    <scope>NUCLEOTIDE SEQUENCE [LARGE SCALE GENOMIC DNA]</scope>
    <source>
        <strain evidence="2 3">Prop6</strain>
    </source>
</reference>
<evidence type="ECO:0000313" key="2">
    <source>
        <dbReference type="EMBL" id="QQG64793.1"/>
    </source>
</evidence>
<keyword evidence="3" id="KW-1185">Reference proteome</keyword>
<evidence type="ECO:0000313" key="3">
    <source>
        <dbReference type="Proteomes" id="UP000596092"/>
    </source>
</evidence>
<feature type="compositionally biased region" description="Basic and acidic residues" evidence="1">
    <location>
        <begin position="1"/>
        <end position="10"/>
    </location>
</feature>
<dbReference type="Proteomes" id="UP000596092">
    <property type="component" value="Chromosome"/>
</dbReference>
<dbReference type="AlphaFoldDB" id="A0A7T6APL8"/>
<feature type="region of interest" description="Disordered" evidence="1">
    <location>
        <begin position="1"/>
        <end position="31"/>
    </location>
</feature>
<dbReference type="RefSeq" id="WP_199263625.1">
    <property type="nucleotide sequence ID" value="NZ_CP054140.1"/>
</dbReference>
<name>A0A7T6APL8_9BACT</name>
<accession>A0A7T6APL8</accession>
<sequence length="47" mass="5217">MKKSDAHDSSSRNSTKPDPCKFGRFLPTGSSDHQLTTARLRINVNIT</sequence>
<dbReference type="KEGG" id="dog:HP555_02405"/>